<organism evidence="7">
    <name type="scientific">Trypanosoma brucei equiperdum</name>
    <dbReference type="NCBI Taxonomy" id="630700"/>
    <lineage>
        <taxon>Eukaryota</taxon>
        <taxon>Discoba</taxon>
        <taxon>Euglenozoa</taxon>
        <taxon>Kinetoplastea</taxon>
        <taxon>Metakinetoplastina</taxon>
        <taxon>Trypanosomatida</taxon>
        <taxon>Trypanosomatidae</taxon>
        <taxon>Trypanosoma</taxon>
    </lineage>
</organism>
<keyword evidence="1" id="KW-0479">Metal-binding</keyword>
<evidence type="ECO:0000256" key="1">
    <source>
        <dbReference type="ARBA" id="ARBA00022723"/>
    </source>
</evidence>
<dbReference type="Proteomes" id="UP000266743">
    <property type="component" value="Chromosome 10"/>
</dbReference>
<dbReference type="EMBL" id="QSBY01000010">
    <property type="protein sequence ID" value="RHW69306.1"/>
    <property type="molecule type" value="Genomic_DNA"/>
</dbReference>
<feature type="compositionally biased region" description="Basic and acidic residues" evidence="5">
    <location>
        <begin position="458"/>
        <end position="474"/>
    </location>
</feature>
<proteinExistence type="predicted"/>
<accession>A0A3L6KZI2</accession>
<dbReference type="SUPFAM" id="SSF53474">
    <property type="entry name" value="alpha/beta-Hydrolases"/>
    <property type="match status" value="1"/>
</dbReference>
<dbReference type="InterPro" id="IPR002921">
    <property type="entry name" value="Fungal_lipase-type"/>
</dbReference>
<dbReference type="GO" id="GO:0006629">
    <property type="term" value="P:lipid metabolic process"/>
    <property type="evidence" value="ECO:0007669"/>
    <property type="project" value="InterPro"/>
</dbReference>
<dbReference type="Gene3D" id="3.40.50.1820">
    <property type="entry name" value="alpha/beta hydrolase"/>
    <property type="match status" value="1"/>
</dbReference>
<evidence type="ECO:0000256" key="3">
    <source>
        <dbReference type="ARBA" id="ARBA00022833"/>
    </source>
</evidence>
<keyword evidence="3" id="KW-0862">Zinc</keyword>
<evidence type="ECO:0000256" key="4">
    <source>
        <dbReference type="PROSITE-ProRule" id="PRU00091"/>
    </source>
</evidence>
<evidence type="ECO:0000313" key="7">
    <source>
        <dbReference type="EMBL" id="RHW69306.1"/>
    </source>
</evidence>
<dbReference type="AlphaFoldDB" id="A0A3L6KZI2"/>
<dbReference type="PANTHER" id="PTHR45856:SF25">
    <property type="entry name" value="FUNGAL LIPASE-LIKE DOMAIN-CONTAINING PROTEIN"/>
    <property type="match status" value="1"/>
</dbReference>
<dbReference type="GO" id="GO:0008270">
    <property type="term" value="F:zinc ion binding"/>
    <property type="evidence" value="ECO:0007669"/>
    <property type="project" value="UniProtKB-KW"/>
</dbReference>
<sequence length="564" mass="62505">MCTCTCCNKAIQYCCCRTCSRCSKPLNRLPRGRHCKRCWRSVCSACTTRCRYVNMLGPPEVVCDGCAVPHSIAFLNERKRGTPLWGLYVLWGATDAPAVCVTPSCGTYAYTTLCRACGLPTVSSRAHVTRSVHDTRKPSPQVTDELRFLDVREYHDREAVVNGYSSADVEETFRSCFPRGEDVAAFPHIGSACEVRNLLMSLVAAGLAYEYNRAPSLTLSLSDFPFACLLKLVRYNRHYTVLEAPGKVKFISFPGTHNPETVAVSLRLSHVKRQRWFFHKEGEAGASGCASSTDVIGDCNSRPGLHQQVGGLPLHYRVHAGFIREAENLVPQMEEFVGEAIHRGYRLVFSGHSLGGAVATLVALQLLQTHPDLARDRVRCFTFGAPLVGDRQLTELVQRFGLTPNFHHIVHQLDIVPRLLCTYEWLRGCVDELAGRATLLFSSVKSWVGRFSNGEVDEGGHSEEADTIESRIRNGEGAANAESRVEVEDGDEPHSSASGPRYACFGNYHFLSDDGTKFFSTDNPEAAYQTLRGSGNEKAAVRSHRVFAYNRAIFLRVYTNGRST</sequence>
<protein>
    <submittedName>
        <fullName evidence="7">Triglyceride lipase</fullName>
    </submittedName>
</protein>
<dbReference type="InterPro" id="IPR029058">
    <property type="entry name" value="AB_hydrolase_fold"/>
</dbReference>
<feature type="domain" description="FYVE-type" evidence="6">
    <location>
        <begin position="19"/>
        <end position="71"/>
    </location>
</feature>
<evidence type="ECO:0000256" key="2">
    <source>
        <dbReference type="ARBA" id="ARBA00022771"/>
    </source>
</evidence>
<dbReference type="Pfam" id="PF01764">
    <property type="entry name" value="Lipase_3"/>
    <property type="match status" value="1"/>
</dbReference>
<evidence type="ECO:0000256" key="5">
    <source>
        <dbReference type="SAM" id="MobiDB-lite"/>
    </source>
</evidence>
<dbReference type="PANTHER" id="PTHR45856">
    <property type="entry name" value="ALPHA/BETA-HYDROLASES SUPERFAMILY PROTEIN"/>
    <property type="match status" value="1"/>
</dbReference>
<comment type="caution">
    <text evidence="7">The sequence shown here is derived from an EMBL/GenBank/DDBJ whole genome shotgun (WGS) entry which is preliminary data.</text>
</comment>
<dbReference type="CDD" id="cd00519">
    <property type="entry name" value="Lipase_3"/>
    <property type="match status" value="1"/>
</dbReference>
<dbReference type="InterPro" id="IPR051218">
    <property type="entry name" value="Sec_MonoDiacylglyc_Lipase"/>
</dbReference>
<dbReference type="PROSITE" id="PS50178">
    <property type="entry name" value="ZF_FYVE"/>
    <property type="match status" value="1"/>
</dbReference>
<evidence type="ECO:0000259" key="6">
    <source>
        <dbReference type="PROSITE" id="PS50178"/>
    </source>
</evidence>
<keyword evidence="2 4" id="KW-0863">Zinc-finger</keyword>
<name>A0A3L6KZI2_9TRYP</name>
<reference evidence="7" key="1">
    <citation type="submission" date="2018-09" db="EMBL/GenBank/DDBJ databases">
        <title>whole genome sequence of T. equiperdum IVM-t1 strain.</title>
        <authorList>
            <person name="Suganuma K."/>
        </authorList>
    </citation>
    <scope>NUCLEOTIDE SEQUENCE [LARGE SCALE GENOMIC DNA]</scope>
    <source>
        <strain evidence="7">IVM-t1</strain>
    </source>
</reference>
<dbReference type="CDD" id="cd00065">
    <property type="entry name" value="FYVE_like_SF"/>
    <property type="match status" value="1"/>
</dbReference>
<feature type="region of interest" description="Disordered" evidence="5">
    <location>
        <begin position="455"/>
        <end position="498"/>
    </location>
</feature>
<gene>
    <name evidence="7" type="ORF">DPX39_100167500</name>
</gene>
<dbReference type="InterPro" id="IPR017455">
    <property type="entry name" value="Znf_FYVE-rel"/>
</dbReference>